<evidence type="ECO:0000259" key="1">
    <source>
        <dbReference type="Pfam" id="PF01814"/>
    </source>
</evidence>
<feature type="domain" description="Hemerythrin-like" evidence="1">
    <location>
        <begin position="79"/>
        <end position="201"/>
    </location>
</feature>
<sequence length="303" mass="33247">MEPPTKFQPRRSILDRPILIAIPILIGLFLTRSPFFMTAPALDPAAAGSVAWADTPIKLVTTPQYETKKTDIFTTGATHMALLHNAILRGYNSVYQQAPHVKPSDKADFIGYALTWHKFVASHHDDEEATLFPKVEAVLGDNTIWAETHKEHEAFLGGLAQFEKYLRGVEAKPAALDGAELVRIMESFREPFETHFHSEIATIAALSVHPNAPAPGSAAAEEASATFKSWGKTTVTKAGTLDVVPFFLLNLDGTAEDGAWANWPPIPAPIKWGLVNIAGAWHGRWWKFSSCAGGRPRKLYALE</sequence>
<dbReference type="Gene3D" id="1.20.120.520">
    <property type="entry name" value="nmb1532 protein domain like"/>
    <property type="match status" value="1"/>
</dbReference>
<protein>
    <recommendedName>
        <fullName evidence="1">Hemerythrin-like domain-containing protein</fullName>
    </recommendedName>
</protein>
<organism evidence="2 3">
    <name type="scientific">Daldinia eschscholtzii</name>
    <dbReference type="NCBI Taxonomy" id="292717"/>
    <lineage>
        <taxon>Eukaryota</taxon>
        <taxon>Fungi</taxon>
        <taxon>Dikarya</taxon>
        <taxon>Ascomycota</taxon>
        <taxon>Pezizomycotina</taxon>
        <taxon>Sordariomycetes</taxon>
        <taxon>Xylariomycetidae</taxon>
        <taxon>Xylariales</taxon>
        <taxon>Hypoxylaceae</taxon>
        <taxon>Daldinia</taxon>
    </lineage>
</organism>
<proteinExistence type="predicted"/>
<dbReference type="InterPro" id="IPR012312">
    <property type="entry name" value="Hemerythrin-like"/>
</dbReference>
<gene>
    <name evidence="2" type="ORF">Daesc_008106</name>
</gene>
<comment type="caution">
    <text evidence="2">The sequence shown here is derived from an EMBL/GenBank/DDBJ whole genome shotgun (WGS) entry which is preliminary data.</text>
</comment>
<dbReference type="Proteomes" id="UP001369815">
    <property type="component" value="Unassembled WGS sequence"/>
</dbReference>
<dbReference type="InterPro" id="IPR053206">
    <property type="entry name" value="Dimeric_xanthone_biosynth"/>
</dbReference>
<name>A0AAX6MAV5_9PEZI</name>
<dbReference type="AlphaFoldDB" id="A0AAX6MAV5"/>
<dbReference type="PANTHER" id="PTHR38048:SF2">
    <property type="entry name" value="HEMERYTHRIN-LIKE DOMAIN-CONTAINING PROTEIN"/>
    <property type="match status" value="1"/>
</dbReference>
<accession>A0AAX6MAV5</accession>
<dbReference type="Pfam" id="PF01814">
    <property type="entry name" value="Hemerythrin"/>
    <property type="match status" value="1"/>
</dbReference>
<dbReference type="EMBL" id="JBANMG010000008">
    <property type="protein sequence ID" value="KAK6949785.1"/>
    <property type="molecule type" value="Genomic_DNA"/>
</dbReference>
<reference evidence="2 3" key="1">
    <citation type="journal article" date="2024" name="Front Chem Biol">
        <title>Unveiling the potential of Daldinia eschscholtzii MFLUCC 19-0629 through bioactivity and bioinformatics studies for enhanced sustainable agriculture production.</title>
        <authorList>
            <person name="Brooks S."/>
            <person name="Weaver J.A."/>
            <person name="Klomchit A."/>
            <person name="Alharthi S.A."/>
            <person name="Onlamun T."/>
            <person name="Nurani R."/>
            <person name="Vong T.K."/>
            <person name="Alberti F."/>
            <person name="Greco C."/>
        </authorList>
    </citation>
    <scope>NUCLEOTIDE SEQUENCE [LARGE SCALE GENOMIC DNA]</scope>
    <source>
        <strain evidence="2">MFLUCC 19-0629</strain>
    </source>
</reference>
<evidence type="ECO:0000313" key="2">
    <source>
        <dbReference type="EMBL" id="KAK6949785.1"/>
    </source>
</evidence>
<keyword evidence="3" id="KW-1185">Reference proteome</keyword>
<dbReference type="CDD" id="cd12108">
    <property type="entry name" value="Hr-like"/>
    <property type="match status" value="1"/>
</dbReference>
<dbReference type="PANTHER" id="PTHR38048">
    <property type="entry name" value="EXPRESSED PROTEIN"/>
    <property type="match status" value="1"/>
</dbReference>
<evidence type="ECO:0000313" key="3">
    <source>
        <dbReference type="Proteomes" id="UP001369815"/>
    </source>
</evidence>